<evidence type="ECO:0000313" key="2">
    <source>
        <dbReference type="RefSeq" id="XP_075074642.1"/>
    </source>
</evidence>
<organism evidence="1 2">
    <name type="scientific">Nicotiana tabacum</name>
    <name type="common">Common tobacco</name>
    <dbReference type="NCBI Taxonomy" id="4097"/>
    <lineage>
        <taxon>Eukaryota</taxon>
        <taxon>Viridiplantae</taxon>
        <taxon>Streptophyta</taxon>
        <taxon>Embryophyta</taxon>
        <taxon>Tracheophyta</taxon>
        <taxon>Spermatophyta</taxon>
        <taxon>Magnoliopsida</taxon>
        <taxon>eudicotyledons</taxon>
        <taxon>Gunneridae</taxon>
        <taxon>Pentapetalae</taxon>
        <taxon>asterids</taxon>
        <taxon>lamiids</taxon>
        <taxon>Solanales</taxon>
        <taxon>Solanaceae</taxon>
        <taxon>Nicotianoideae</taxon>
        <taxon>Nicotianeae</taxon>
        <taxon>Nicotiana</taxon>
    </lineage>
</organism>
<gene>
    <name evidence="2" type="primary">LOC142162217</name>
</gene>
<keyword evidence="1" id="KW-1185">Reference proteome</keyword>
<sequence>MRTIGCLCFAKTIGEGDKFAARSVGVVLMGYSSSQKAYRLYNISNNSFFVRRDVKFMEHIFPFQLLKKGKLQLFPNGVLDSPVVDHNDVASTKNDVVLGSGRPPDEGLVFPEAKSIQMHKHCHHISVSIEDKQSYPLLFSEQTTLNNANIQLRKLARTAKEPVWMHDYVCNGSLIGSVEKHLCKYPMQSYISHADVSAKYQSYLSNITNIREPLSYEEVATDPKWIEAMHQELAALKDNDTWTLVDLPI</sequence>
<dbReference type="RefSeq" id="XP_075074642.1">
    <property type="nucleotide sequence ID" value="XM_075218541.1"/>
</dbReference>
<reference evidence="2" key="2">
    <citation type="submission" date="2025-08" db="UniProtKB">
        <authorList>
            <consortium name="RefSeq"/>
        </authorList>
    </citation>
    <scope>IDENTIFICATION</scope>
    <source>
        <tissue evidence="2">Leaf</tissue>
    </source>
</reference>
<evidence type="ECO:0000313" key="1">
    <source>
        <dbReference type="Proteomes" id="UP000790787"/>
    </source>
</evidence>
<accession>A0AC58RPJ7</accession>
<proteinExistence type="predicted"/>
<protein>
    <submittedName>
        <fullName evidence="2">Uncharacterized protein LOC142162217</fullName>
    </submittedName>
</protein>
<dbReference type="Proteomes" id="UP000790787">
    <property type="component" value="Chromosome 7"/>
</dbReference>
<reference evidence="1" key="1">
    <citation type="journal article" date="2014" name="Nat. Commun.">
        <title>The tobacco genome sequence and its comparison with those of tomato and potato.</title>
        <authorList>
            <person name="Sierro N."/>
            <person name="Battey J.N."/>
            <person name="Ouadi S."/>
            <person name="Bakaher N."/>
            <person name="Bovet L."/>
            <person name="Willig A."/>
            <person name="Goepfert S."/>
            <person name="Peitsch M.C."/>
            <person name="Ivanov N.V."/>
        </authorList>
    </citation>
    <scope>NUCLEOTIDE SEQUENCE [LARGE SCALE GENOMIC DNA]</scope>
</reference>
<name>A0AC58RPJ7_TOBAC</name>